<dbReference type="InterPro" id="IPR000391">
    <property type="entry name" value="Rng_hydr_dOase-bsu"/>
</dbReference>
<gene>
    <name evidence="3" type="primary">cbdB_2</name>
    <name evidence="3" type="ORF">ERS370011_02875</name>
</gene>
<name>A0A0M7GB30_9BORD</name>
<dbReference type="SUPFAM" id="SSF54427">
    <property type="entry name" value="NTF2-like"/>
    <property type="match status" value="1"/>
</dbReference>
<evidence type="ECO:0000256" key="2">
    <source>
        <dbReference type="ARBA" id="ARBA00023002"/>
    </source>
</evidence>
<dbReference type="GO" id="GO:0018626">
    <property type="term" value="F:2-halobenzoate 1,2-dioxygenase activity"/>
    <property type="evidence" value="ECO:0007669"/>
    <property type="project" value="UniProtKB-EC"/>
</dbReference>
<dbReference type="EMBL" id="CYTV01000007">
    <property type="protein sequence ID" value="CUI91984.1"/>
    <property type="molecule type" value="Genomic_DNA"/>
</dbReference>
<evidence type="ECO:0000256" key="1">
    <source>
        <dbReference type="ARBA" id="ARBA00009570"/>
    </source>
</evidence>
<comment type="similarity">
    <text evidence="1">Belongs to the bacterial ring-hydroxylating dioxygenase beta subunit family.</text>
</comment>
<keyword evidence="2 3" id="KW-0560">Oxidoreductase</keyword>
<dbReference type="AlphaFoldDB" id="A0A0M7GB30"/>
<sequence>MNPVSMDKTAASFEAELAAFVYHEAMLLDTRRYDEWLALYAESGLYWMPLSPDQPPGDEAPSLLYEDLLLLRLRIQRYANPRAHSLHPAVRGLRILQAPQIMSSDPAAGLHQMRTPFLYVETQGDSQRILAATAYHTLEGGPGRLRLQMKKVHLLNADASLPAIQLLL</sequence>
<dbReference type="PANTHER" id="PTHR41534">
    <property type="entry name" value="BLR3401 PROTEIN"/>
    <property type="match status" value="1"/>
</dbReference>
<dbReference type="EC" id="1.14.12.13" evidence="3"/>
<dbReference type="GO" id="GO:0019380">
    <property type="term" value="P:3-phenylpropionate catabolic process"/>
    <property type="evidence" value="ECO:0007669"/>
    <property type="project" value="TreeGrafter"/>
</dbReference>
<organism evidence="3 4">
    <name type="scientific">Bordetella pseudohinzii</name>
    <dbReference type="NCBI Taxonomy" id="1331258"/>
    <lineage>
        <taxon>Bacteria</taxon>
        <taxon>Pseudomonadati</taxon>
        <taxon>Pseudomonadota</taxon>
        <taxon>Betaproteobacteria</taxon>
        <taxon>Burkholderiales</taxon>
        <taxon>Alcaligenaceae</taxon>
        <taxon>Bordetella</taxon>
    </lineage>
</organism>
<dbReference type="RefSeq" id="WP_231584781.1">
    <property type="nucleotide sequence ID" value="NZ_CAJGUP010000232.1"/>
</dbReference>
<reference evidence="3 4" key="1">
    <citation type="submission" date="2015-09" db="EMBL/GenBank/DDBJ databases">
        <authorList>
            <person name="Jackson K.R."/>
            <person name="Lunt B.L."/>
            <person name="Fisher J.N.B."/>
            <person name="Gardner A.V."/>
            <person name="Bailey M.E."/>
            <person name="Deus L.M."/>
            <person name="Earl A.S."/>
            <person name="Gibby P.D."/>
            <person name="Hartmann K.A."/>
            <person name="Liu J.E."/>
            <person name="Manci A.M."/>
            <person name="Nielsen D.A."/>
            <person name="Solomon M.B."/>
            <person name="Breakwell D.P."/>
            <person name="Burnett S.H."/>
            <person name="Grose J.H."/>
        </authorList>
    </citation>
    <scope>NUCLEOTIDE SEQUENCE [LARGE SCALE GENOMIC DNA]</scope>
    <source>
        <strain evidence="3 4">2789STDY5608636</strain>
    </source>
</reference>
<protein>
    <submittedName>
        <fullName evidence="3">2-halobenzoate 1,2-dioxygenase small subunit</fullName>
        <ecNumber evidence="3">1.14.12.13</ecNumber>
    </submittedName>
</protein>
<dbReference type="Proteomes" id="UP000053096">
    <property type="component" value="Unassembled WGS sequence"/>
</dbReference>
<evidence type="ECO:0000313" key="4">
    <source>
        <dbReference type="Proteomes" id="UP000053096"/>
    </source>
</evidence>
<accession>A0A0M7GB30</accession>
<keyword evidence="3" id="KW-0223">Dioxygenase</keyword>
<dbReference type="PANTHER" id="PTHR41534:SF1">
    <property type="entry name" value="BLR3401 PROTEIN"/>
    <property type="match status" value="1"/>
</dbReference>
<dbReference type="InterPro" id="IPR032710">
    <property type="entry name" value="NTF2-like_dom_sf"/>
</dbReference>
<evidence type="ECO:0000313" key="3">
    <source>
        <dbReference type="EMBL" id="CUI91984.1"/>
    </source>
</evidence>
<dbReference type="Gene3D" id="3.10.450.50">
    <property type="match status" value="1"/>
</dbReference>
<proteinExistence type="inferred from homology"/>
<dbReference type="Pfam" id="PF00866">
    <property type="entry name" value="Ring_hydroxyl_B"/>
    <property type="match status" value="1"/>
</dbReference>